<feature type="compositionally biased region" description="Polar residues" evidence="1">
    <location>
        <begin position="3510"/>
        <end position="3521"/>
    </location>
</feature>
<feature type="compositionally biased region" description="Basic and acidic residues" evidence="1">
    <location>
        <begin position="2242"/>
        <end position="2254"/>
    </location>
</feature>
<accession>A0A803JEU5</accession>
<feature type="region of interest" description="Disordered" evidence="1">
    <location>
        <begin position="990"/>
        <end position="1111"/>
    </location>
</feature>
<feature type="compositionally biased region" description="Polar residues" evidence="1">
    <location>
        <begin position="2173"/>
        <end position="2183"/>
    </location>
</feature>
<feature type="region of interest" description="Disordered" evidence="1">
    <location>
        <begin position="788"/>
        <end position="837"/>
    </location>
</feature>
<name>A0A803JEU5_XENTR</name>
<feature type="region of interest" description="Disordered" evidence="1">
    <location>
        <begin position="2149"/>
        <end position="2183"/>
    </location>
</feature>
<feature type="compositionally biased region" description="Acidic residues" evidence="1">
    <location>
        <begin position="2271"/>
        <end position="2288"/>
    </location>
</feature>
<dbReference type="PANTHER" id="PTHR36681">
    <property type="entry name" value="NUCLEAR GTPASE, GERMINAL CENTER-ASSOCIATED, TANDEM DUPLICATE 3"/>
    <property type="match status" value="1"/>
</dbReference>
<feature type="compositionally biased region" description="Acidic residues" evidence="1">
    <location>
        <begin position="2871"/>
        <end position="2896"/>
    </location>
</feature>
<feature type="compositionally biased region" description="Polar residues" evidence="1">
    <location>
        <begin position="1245"/>
        <end position="1255"/>
    </location>
</feature>
<feature type="region of interest" description="Disordered" evidence="1">
    <location>
        <begin position="377"/>
        <end position="476"/>
    </location>
</feature>
<reference evidence="3" key="1">
    <citation type="journal article" date="2010" name="Science">
        <title>The genome of the Western clawed frog Xenopus tropicalis.</title>
        <authorList>
            <person name="Hellsten U."/>
            <person name="Harland R.M."/>
            <person name="Gilchrist M.J."/>
            <person name="Hendrix D."/>
            <person name="Jurka J."/>
            <person name="Kapitonov V."/>
            <person name="Ovcharenko I."/>
            <person name="Putnam N.H."/>
            <person name="Shu S."/>
            <person name="Taher L."/>
            <person name="Blitz I.L."/>
            <person name="Blumberg B."/>
            <person name="Dichmann D.S."/>
            <person name="Dubchak I."/>
            <person name="Amaya E."/>
            <person name="Detter J.C."/>
            <person name="Fletcher R."/>
            <person name="Gerhard D.S."/>
            <person name="Goodstein D."/>
            <person name="Graves T."/>
            <person name="Grigoriev I.V."/>
            <person name="Grimwood J."/>
            <person name="Kawashima T."/>
            <person name="Lindquist E."/>
            <person name="Lucas S.M."/>
            <person name="Mead P.E."/>
            <person name="Mitros T."/>
            <person name="Ogino H."/>
            <person name="Ohta Y."/>
            <person name="Poliakov A.V."/>
            <person name="Pollet N."/>
            <person name="Robert J."/>
            <person name="Salamov A."/>
            <person name="Sater A.K."/>
            <person name="Schmutz J."/>
            <person name="Terry A."/>
            <person name="Vize P.D."/>
            <person name="Warren W.C."/>
            <person name="Wells D."/>
            <person name="Wills A."/>
            <person name="Wilson R.K."/>
            <person name="Zimmerman L.B."/>
            <person name="Zorn A.M."/>
            <person name="Grainger R."/>
            <person name="Grammer T."/>
            <person name="Khokha M.K."/>
            <person name="Richardson P.M."/>
            <person name="Rokhsar D.S."/>
        </authorList>
    </citation>
    <scope>NUCLEOTIDE SEQUENCE [LARGE SCALE GENOMIC DNA]</scope>
    <source>
        <strain evidence="3">Nigerian</strain>
    </source>
</reference>
<dbReference type="InterPro" id="IPR045063">
    <property type="entry name" value="Dynamin_N"/>
</dbReference>
<feature type="region of interest" description="Disordered" evidence="1">
    <location>
        <begin position="2212"/>
        <end position="2323"/>
    </location>
</feature>
<proteinExistence type="predicted"/>
<dbReference type="InParanoid" id="A0A803JEU5"/>
<feature type="region of interest" description="Disordered" evidence="1">
    <location>
        <begin position="3489"/>
        <end position="3539"/>
    </location>
</feature>
<feature type="region of interest" description="Disordered" evidence="1">
    <location>
        <begin position="1571"/>
        <end position="1605"/>
    </location>
</feature>
<dbReference type="Gene3D" id="3.40.50.300">
    <property type="entry name" value="P-loop containing nucleotide triphosphate hydrolases"/>
    <property type="match status" value="1"/>
</dbReference>
<dbReference type="Gene3D" id="2.60.200.20">
    <property type="match status" value="1"/>
</dbReference>
<evidence type="ECO:0000256" key="1">
    <source>
        <dbReference type="SAM" id="MobiDB-lite"/>
    </source>
</evidence>
<dbReference type="Pfam" id="PF00350">
    <property type="entry name" value="Dynamin_N"/>
    <property type="match status" value="1"/>
</dbReference>
<dbReference type="Pfam" id="PF00498">
    <property type="entry name" value="FHA"/>
    <property type="match status" value="1"/>
</dbReference>
<evidence type="ECO:0000259" key="2">
    <source>
        <dbReference type="PROSITE" id="PS50006"/>
    </source>
</evidence>
<dbReference type="InterPro" id="IPR027417">
    <property type="entry name" value="P-loop_NTPase"/>
</dbReference>
<feature type="compositionally biased region" description="Polar residues" evidence="1">
    <location>
        <begin position="2151"/>
        <end position="2163"/>
    </location>
</feature>
<feature type="region of interest" description="Disordered" evidence="1">
    <location>
        <begin position="1996"/>
        <end position="2015"/>
    </location>
</feature>
<protein>
    <recommendedName>
        <fullName evidence="2">FHA domain-containing protein</fullName>
    </recommendedName>
</protein>
<feature type="region of interest" description="Disordered" evidence="1">
    <location>
        <begin position="2416"/>
        <end position="2451"/>
    </location>
</feature>
<dbReference type="InterPro" id="IPR008984">
    <property type="entry name" value="SMAD_FHA_dom_sf"/>
</dbReference>
<feature type="domain" description="FHA" evidence="2">
    <location>
        <begin position="38"/>
        <end position="95"/>
    </location>
</feature>
<evidence type="ECO:0000313" key="3">
    <source>
        <dbReference type="Ensembl" id="ENSXETP00000106413"/>
    </source>
</evidence>
<dbReference type="Bgee" id="ENSXETG00000035863">
    <property type="expression patterns" value="Expressed in testis and 9 other cell types or tissues"/>
</dbReference>
<dbReference type="PANTHER" id="PTHR36681:SF3">
    <property type="entry name" value="NUCLEAR GTPASE, GERMINAL CENTER-ASSOCIATED, TANDEM DUPLICATE 3"/>
    <property type="match status" value="1"/>
</dbReference>
<dbReference type="InterPro" id="IPR000253">
    <property type="entry name" value="FHA_dom"/>
</dbReference>
<reference evidence="3" key="2">
    <citation type="submission" date="2021-03" db="UniProtKB">
        <authorList>
            <consortium name="Ensembl"/>
        </authorList>
    </citation>
    <scope>IDENTIFICATION</scope>
</reference>
<dbReference type="GeneTree" id="ENSGT00960000189177"/>
<dbReference type="SUPFAM" id="SSF52540">
    <property type="entry name" value="P-loop containing nucleoside triphosphate hydrolases"/>
    <property type="match status" value="1"/>
</dbReference>
<dbReference type="Ensembl" id="ENSXETT00000111967">
    <property type="protein sequence ID" value="ENSXETP00000106413"/>
    <property type="gene ID" value="ENSXETG00000035863"/>
</dbReference>
<feature type="compositionally biased region" description="Polar residues" evidence="1">
    <location>
        <begin position="388"/>
        <end position="406"/>
    </location>
</feature>
<feature type="region of interest" description="Disordered" evidence="1">
    <location>
        <begin position="2865"/>
        <end position="2900"/>
    </location>
</feature>
<organism evidence="3">
    <name type="scientific">Xenopus tropicalis</name>
    <name type="common">Western clawed frog</name>
    <name type="synonym">Silurana tropicalis</name>
    <dbReference type="NCBI Taxonomy" id="8364"/>
    <lineage>
        <taxon>Eukaryota</taxon>
        <taxon>Metazoa</taxon>
        <taxon>Chordata</taxon>
        <taxon>Craniata</taxon>
        <taxon>Vertebrata</taxon>
        <taxon>Euteleostomi</taxon>
        <taxon>Amphibia</taxon>
        <taxon>Batrachia</taxon>
        <taxon>Anura</taxon>
        <taxon>Pipoidea</taxon>
        <taxon>Pipidae</taxon>
        <taxon>Xenopodinae</taxon>
        <taxon>Xenopus</taxon>
        <taxon>Silurana</taxon>
    </lineage>
</organism>
<dbReference type="InterPro" id="IPR056024">
    <property type="entry name" value="DUF7605"/>
</dbReference>
<dbReference type="SUPFAM" id="SSF49879">
    <property type="entry name" value="SMAD/FHA domain"/>
    <property type="match status" value="1"/>
</dbReference>
<sequence>MGTPANGYRAPGFHLRRIGPRGPQPDAANYIHFLKPVTLIGRNKSVVDYFATAQDPHGRVYISRIHARVICASSPMSFRLMDSSFTGVYVNDVRIDAEHFLNEGDTVTFGHPSSGNICPGTRARQPNSELYFLFERCQCRMEQSSEESSPEECAVSPPLKLIEDNKHAQMDTGIVTAGPSAGGETLSDPDRNTSPAPTPVDIMGVPRYLSNPPEYTTIKSFKNRSLLELSSRETSNISLHSSLLFDSDEEGSHQSEEGKSFTIKCSAQSPVFSVDEPYCETDAKAPSGDVVESEYRDVTSPCHVAQYGEEELHEKLDDERIQDQSVVECDTLASPRVWPESENQSLGVEYATNEHIADTRDSPMTNEHIADTRDSPMTNEHIADTHDSPMTNENIADTRDSPMTNEHTADTRDSPMTNEHIADTCDSPMTNENIADTRDSPMTNEHIADTRDSPMTNEHIADTCDSPMTNEHIADTRDSPMTNEHIADTCDSPVAQLLHQLDTNREYQATESISTAECLAYSNKSVHIYKDSLPLPACNISSIIQEDVTLDKLHKKDAEILNCGSLSPAVVASVTVMPSAPCTVITEPGEKAAAEHFAFMSIDDSVLKEAEDMEVCAAAGSYIGKKQMHMDPSCEQPGMNMESNGGEKKLAVSLSQAECRGNGAPNEPPGICPSRNVGEAFPSRDSSVVMRETSLRCSGSLADYCDDQISSVKQNTHDSGSPSPLPLVQCADDRPLPATGNVLLHKDYNEKAEREVEVENADYYCDSTHEFYRGNKEPETGILLPKQHLQQERHKNPSDSVSVTHLDPDITEETQSVSVTHLDPDITEETQSVSVTHLDPDITEETQSVSVTHLDPDITEETQSVSVTHLDPDITEETQSVSVTHLDPDITEETQSVSVTHSAPDITEETQSVSVTHLDPDITEETQSVSVTHLDPDITEETQSVSVTHLDPDITEETQSVSVTHLDPDITEETQSVSVTHLDPDITEETQSVSVTHLDPDITEETQSVSVTHLDPDITEETQSVSVTHSAPDITEETQSVSVTHSAPDITEETQSVSVTHSAPDITEETQSVSVTHSAPDITEETQSVSVTHSAPDITEETQSVSVTHLDPDITEETQSFSVTHSAPDITEETQSVSVTHSAPDITEETQSVSVTHSAPDITEETQSVSVTHLDPDITEETQSVGVTHSAPDITEETQSVSVTHLDPDITEETQSVGVTHSAPDITEETQSVSVTHLDPDITEETQSVSVTHSAPETGILLPKQHLQQERHKNPFDSHEEECSFDFQIVNVCSLSPSMKLQKTNISTKSAANENVLVGSAEDQCIGGREVLNEARHCGQMMDTVKQTSVLSQDSNTNGIQIIEEGTCHYNIADPIATVSMGGYPLETADFAPPAPVAPGGLGNDMEQDYRSSVGLKRCFDDTGTRFSSEKKVPTKKSRVCHEESQKPPGICAQRDSIGDILHQFITANQTPRQSARRDVSACTHNPYTIAHIIRDYFRHLGTVSLAQAQSFSLTHSQISVQSQSVSVTHLDRDFTEETQSVSVTHLDRDFTEETQSVSVTHLDRAFTEETQSVSVTHSAPDITEETQSVSVTHSAPDITEETQSVSVTHTALDIAEETQSVSVTHLDPDITEETQSVSVTHSAPDITEETQSVSVTHLDPDITEETQSVSVTHSAPDITEETQSVSVTHLDPDITEETQSVSVTHLDPDITEETQSVSVTHTALDITEETQSVSVTHSAPDITEEIQSVIVTHLDPDITEETQSVGVTHIPEEIASVSVTHLDPDITEETQSVSVTHLDPDITEEIQSVSVTHSAPDITEEIQSVSVTHSAPDITEETQSVSVTHSAPDITEEIQSVSVTHTALDIAEETQSVGVTRIPEEIASVSVTHTLAQAAGGDGILARVRHCQVPEEQRQKSWTSCKEQTPSQSCASVRPAATLTPPIISGANTSLLTGLHTQGISSCNCSTGTPGAECEWPSISHASSSDEPILGFVPEPHASRAGSLGTKKPSLSDNKMYNEGTLPLGSSPENIIATGEWRCVTHARDPMQGGNETSSTTDCAQLEHGGTAHSHQGNLVLPTSKEVLEPAHCSGVILNKWTYNSEVSQCKSRNMNPTRNVIMRGECSSPTVCASQPAIKEEEDGDECIRAGSTEVSSPTAQSLQGPMQGAAGHKGSSSESPDVWRNLQTISPFREETRRIDTEVIVIYDSDEEKPFVNSGPRAESNMYDKDSSRLSLKRKRKTHSLETSKYDRGEFGKSSAPYTDSSAVIVIDSDDDDEVDVKEEEDVDADYGGVQVSGEQHRPKDSEEPSWPQSGSWESPDFSAELANSPYSRVGSPVFPSLYNAQPASSSFANNMAPPVQPNLMHSHLGEHLPLPPLLPIHSDIVPPDSHLERIYSDEENVSKDSDLSQAMSSPLQFQNLPEPQKKPIASNSGESRSGTPNAHIKASEGPQCAWARSEHDVKFQLSECQSVLREVSQVLCDIQGIDEETMAQWRKGILALQEESPLPQTHIAVVGDTGAGKSSLLNALLEQDDVLPTSAMRACTAVVVEIEKSSVMGYKAEVEFLSKEEWERELKALITDMKDKSGRFKRRPDNKPEAKVAHSRVMAVYGKIAELDELNEDTAVTKHLGERLQICNSTASAFRSAIEKYIDTNSELPRQQRKGGQFWPIVRCVRIFVPEAEVLRTGAVLVDLPGTRDSNAARDRIAKEYLQKCDVVWAVANITRAVDDKTAKEILTSSLRRQLFMDGHFENMAVICTKTDLYNTQEIKRALNLHDETNRLEDTVVRLGHRLTRLEAEKQTLYEQWERGGDFAAGNDPRNEILAKEKEINRLKQEKDESLRNINLMCVRARNNYSKQRIRQDFCQSRQELEKGEDEADGEEEDEEERDAESSMDEGVSEGPGLRVFTVSSKEFLELRRRSPLEGSTRLFSSERDTEIPDLRDYAIETALRCSMLAAERVTRNTACIISQVITYLLNRKAQDESHQEQMKLTVEGCLEGLRGQLREAVSLCNGQMTTYIQEKIKGSLFMGVICAEKSCENTVRKWGSRQSGGYSYPTYRATCARHGYYSSPACGVIDFNEQLSQPITNAITRSWTEVFSGELVECLSRFNQSVSKLLALFFRNMRSQLVGLGSGQEMISFIEKQQLKSTQAELLNFFVDQKEYISRRQRHISRLLTPEVQKRMIEVYNDCQSVKGEGSFERMKSLMFSHVKERKQQIFGDAALSLMEQLHFLQTYIRDSLSNFVKERLYSLRQQCEPLLQPMKKEEEMLPDLRNIWSRVSHICQRSQVDFRLPELEITPKPEPCHQETRAQNRVEPPEITCLCKVVRIGENPILNCNTIKISAKGVRLVRAAEPPIWVPFSSVRNCEFCSVLYFLTLHLSPDFAWMFHKPSFQTADTDNKLLILLEMPSDAQPLTEMMDFISWRQQDTAWYREVDLHEGRRTLEKMRVYYTEKQEPKQDVEPDHLFLNPAPSLSTAPPSFLGVSQLSFSRKRGSLSPQRGEVLEKKPHVVPNPTQQEARTFPSQAGLHSAFPRSPRQNLES</sequence>
<dbReference type="Pfam" id="PF24564">
    <property type="entry name" value="DUF7605"/>
    <property type="match status" value="1"/>
</dbReference>
<feature type="region of interest" description="Disordered" evidence="1">
    <location>
        <begin position="173"/>
        <end position="205"/>
    </location>
</feature>
<feature type="compositionally biased region" description="Polar residues" evidence="1">
    <location>
        <begin position="2429"/>
        <end position="2440"/>
    </location>
</feature>
<feature type="region of interest" description="Disordered" evidence="1">
    <location>
        <begin position="1214"/>
        <end position="1256"/>
    </location>
</feature>
<dbReference type="PROSITE" id="PS50006">
    <property type="entry name" value="FHA_DOMAIN"/>
    <property type="match status" value="1"/>
</dbReference>